<dbReference type="OrthoDB" id="2684236at2759"/>
<dbReference type="InterPro" id="IPR011009">
    <property type="entry name" value="Kinase-like_dom_sf"/>
</dbReference>
<dbReference type="PANTHER" id="PTHR34365">
    <property type="entry name" value="ENOLASE (DUF1399)"/>
    <property type="match status" value="1"/>
</dbReference>
<protein>
    <recommendedName>
        <fullName evidence="2">Protein kinase domain-containing protein</fullName>
    </recommendedName>
</protein>
<dbReference type="InterPro" id="IPR000719">
    <property type="entry name" value="Prot_kinase_dom"/>
</dbReference>
<dbReference type="GO" id="GO:0005524">
    <property type="term" value="F:ATP binding"/>
    <property type="evidence" value="ECO:0007669"/>
    <property type="project" value="InterPro"/>
</dbReference>
<gene>
    <name evidence="3" type="ORF">KCU76_g13662</name>
</gene>
<feature type="region of interest" description="Disordered" evidence="1">
    <location>
        <begin position="940"/>
        <end position="974"/>
    </location>
</feature>
<organism evidence="3 4">
    <name type="scientific">Aureobasidium melanogenum</name>
    <name type="common">Aureobasidium pullulans var. melanogenum</name>
    <dbReference type="NCBI Taxonomy" id="46634"/>
    <lineage>
        <taxon>Eukaryota</taxon>
        <taxon>Fungi</taxon>
        <taxon>Dikarya</taxon>
        <taxon>Ascomycota</taxon>
        <taxon>Pezizomycotina</taxon>
        <taxon>Dothideomycetes</taxon>
        <taxon>Dothideomycetidae</taxon>
        <taxon>Dothideales</taxon>
        <taxon>Saccotheciaceae</taxon>
        <taxon>Aureobasidium</taxon>
    </lineage>
</organism>
<dbReference type="SUPFAM" id="SSF56112">
    <property type="entry name" value="Protein kinase-like (PK-like)"/>
    <property type="match status" value="1"/>
</dbReference>
<feature type="compositionally biased region" description="Polar residues" evidence="1">
    <location>
        <begin position="940"/>
        <end position="953"/>
    </location>
</feature>
<dbReference type="AlphaFoldDB" id="A0A9P8J2Q9"/>
<dbReference type="InterPro" id="IPR009836">
    <property type="entry name" value="GRDP-like"/>
</dbReference>
<evidence type="ECO:0000259" key="2">
    <source>
        <dbReference type="PROSITE" id="PS50011"/>
    </source>
</evidence>
<accession>A0A9P8J2Q9</accession>
<sequence length="1123" mass="124062">MSIEQSVGTKENAKHTAAGIPTWSPTVVLICRSTAYVWQSGRDAQFSAYCGRMSVLILADGSYADANRIIAAGIDGYIIRDTASATVMKVPKLSGTYNLADGSVKPDDDKNMYTNDLSSEKEAYRRLQGVSGIANCLDICANGLVLEFYTHGDLEDYIQHNSPPPWMQRVNWILQILDALTACHNKRILVFDIALRNFMLDSDLNLKLIDFANSSLLQLDEDTALVDEDGYTAEIDILHATNVIYSISRWEKFQTDCMSMDEWPVTDSLPSTSDLPLGDVITKAWSHQFSTLDELKLAVKSAATKTATTGHNESSSLLQKPVFIVVALACAIIRPTMRRLSRAFSRAKETDNEKEAKATTIGSTNSPSPPPPTYEEAERQQHNVQHPPDTANSFAQLDPDLPSPEDGIAHLKLLECFYRLKQKIASTDGLFGISSDIVQENDQNTPPKNAHNDQNSMIRTLLAEKRWQVYVSRAVDRFSKWRYTMEPDVDYYTFNHAWSFEADLAERVKPEKANPLTFDAANLPPIDVLMVWHSYMLNPMIYLDDCARHGRMRLWHTPFPLQLVADHISDLDYHYETAKETMTGFRGRFNFDWDNLDGSNEIIVGCHSCGAQNTALWTTYGAVFEGPEEFPRWAAENKAVNLKSIESRLSACEGFADKGFALTCQKCNSQITHDSLCVAKLHKDVKLVLEEKVVLPGGIVYKSHGLPSAVGKPIIWSGWEDTMFPSLMMFSGMGERLLKLTGSDMRMASVREVVEECLTDKEMTKDARTDRHRSRMSKEEAIALRRMMSRYWENSSSFGIDLVGAVIRQGSFVEKMHDIDWLHSPALSHTIPRLIRKYSRFIAIIAKHDKLAVPTLDVDLAWHTHQLNSLRYMQYTISKAKSFIDHDDKVAEIKLTDAFAETSKIYQRLYGEPYSECTCWYCEAVRESHTSTASRLFRSNNATASDQLHSTPSDPKKSVHISTHNAVRPTGDKRYDENVTKRIGELEKAYDKACKRADKKGKPRPKRDDYYYSESYGHPVFIPMYAPYYGAMPYTPVIYPVNPGCMALGVGAVGNCCAGTCGAATAAGGFCSGAGSCGSLGGCVSGGISSGGCGSSSGGCGASSNCGGGGGAGCGGGGGGGGC</sequence>
<dbReference type="PROSITE" id="PS50011">
    <property type="entry name" value="PROTEIN_KINASE_DOM"/>
    <property type="match status" value="1"/>
</dbReference>
<evidence type="ECO:0000313" key="3">
    <source>
        <dbReference type="EMBL" id="KAG9682630.1"/>
    </source>
</evidence>
<evidence type="ECO:0000313" key="4">
    <source>
        <dbReference type="Proteomes" id="UP000779574"/>
    </source>
</evidence>
<dbReference type="Pfam" id="PF00069">
    <property type="entry name" value="Pkinase"/>
    <property type="match status" value="1"/>
</dbReference>
<feature type="domain" description="Protein kinase" evidence="2">
    <location>
        <begin position="64"/>
        <end position="374"/>
    </location>
</feature>
<dbReference type="EMBL" id="JAHFXF010000777">
    <property type="protein sequence ID" value="KAG9682630.1"/>
    <property type="molecule type" value="Genomic_DNA"/>
</dbReference>
<feature type="non-terminal residue" evidence="3">
    <location>
        <position position="1123"/>
    </location>
</feature>
<dbReference type="SMART" id="SM00220">
    <property type="entry name" value="S_TKc"/>
    <property type="match status" value="1"/>
</dbReference>
<dbReference type="Proteomes" id="UP000779574">
    <property type="component" value="Unassembled WGS sequence"/>
</dbReference>
<dbReference type="PANTHER" id="PTHR34365:SF7">
    <property type="entry name" value="GLYCINE-RICH DOMAIN-CONTAINING PROTEIN 1"/>
    <property type="match status" value="1"/>
</dbReference>
<feature type="compositionally biased region" description="Basic and acidic residues" evidence="1">
    <location>
        <begin position="346"/>
        <end position="357"/>
    </location>
</feature>
<feature type="region of interest" description="Disordered" evidence="1">
    <location>
        <begin position="344"/>
        <end position="398"/>
    </location>
</feature>
<reference evidence="3" key="1">
    <citation type="journal article" date="2021" name="J Fungi (Basel)">
        <title>Virulence traits and population genomics of the black yeast Aureobasidium melanogenum.</title>
        <authorList>
            <person name="Cernosa A."/>
            <person name="Sun X."/>
            <person name="Gostincar C."/>
            <person name="Fang C."/>
            <person name="Gunde-Cimerman N."/>
            <person name="Song Z."/>
        </authorList>
    </citation>
    <scope>NUCLEOTIDE SEQUENCE</scope>
    <source>
        <strain evidence="3">EXF-9911</strain>
    </source>
</reference>
<dbReference type="Pfam" id="PF07173">
    <property type="entry name" value="GRDP-like"/>
    <property type="match status" value="1"/>
</dbReference>
<name>A0A9P8J2Q9_AURME</name>
<evidence type="ECO:0000256" key="1">
    <source>
        <dbReference type="SAM" id="MobiDB-lite"/>
    </source>
</evidence>
<comment type="caution">
    <text evidence="3">The sequence shown here is derived from an EMBL/GenBank/DDBJ whole genome shotgun (WGS) entry which is preliminary data.</text>
</comment>
<dbReference type="Gene3D" id="1.10.510.10">
    <property type="entry name" value="Transferase(Phosphotransferase) domain 1"/>
    <property type="match status" value="1"/>
</dbReference>
<dbReference type="GO" id="GO:0004672">
    <property type="term" value="F:protein kinase activity"/>
    <property type="evidence" value="ECO:0007669"/>
    <property type="project" value="InterPro"/>
</dbReference>
<reference evidence="3" key="2">
    <citation type="submission" date="2021-08" db="EMBL/GenBank/DDBJ databases">
        <authorList>
            <person name="Gostincar C."/>
            <person name="Sun X."/>
            <person name="Song Z."/>
            <person name="Gunde-Cimerman N."/>
        </authorList>
    </citation>
    <scope>NUCLEOTIDE SEQUENCE</scope>
    <source>
        <strain evidence="3">EXF-9911</strain>
    </source>
</reference>
<proteinExistence type="predicted"/>